<evidence type="ECO:0000313" key="3">
    <source>
        <dbReference type="Proteomes" id="UP000494122"/>
    </source>
</evidence>
<sequence>MATVSGVGVGGVAGMDLSSMDLETALMAVQTQRSQMLEDALRQQLDSVNGRNAQMAGLNEAMNAKNADSLKLESSNVALQGQIDQLKDLQGRLSASKCPNPEGWYGLSWGQGDDKALSHATLDQIKAAGLTIPSGDDAPRDVDRNGTMDAKGRVVQGFVDQLGAKISALEAQVASNGKAIDANKQAVNEIKSSLDNLSNTQQMEMLRLQGLTGKRNEAFDVMTNFIKKMQESRSSILGNMR</sequence>
<organism evidence="1 3">
    <name type="scientific">Achromobacter ruhlandii</name>
    <dbReference type="NCBI Taxonomy" id="72557"/>
    <lineage>
        <taxon>Bacteria</taxon>
        <taxon>Pseudomonadati</taxon>
        <taxon>Pseudomonadota</taxon>
        <taxon>Betaproteobacteria</taxon>
        <taxon>Burkholderiales</taxon>
        <taxon>Alcaligenaceae</taxon>
        <taxon>Achromobacter</taxon>
    </lineage>
</organism>
<dbReference type="RefSeq" id="WP_232732940.1">
    <property type="nucleotide sequence ID" value="NZ_CADIJL010000011.1"/>
</dbReference>
<dbReference type="Proteomes" id="UP000494161">
    <property type="component" value="Unassembled WGS sequence"/>
</dbReference>
<accession>A0A6S7DZE8</accession>
<dbReference type="GeneID" id="55558597"/>
<evidence type="ECO:0000313" key="1">
    <source>
        <dbReference type="EMBL" id="CAB3875738.1"/>
    </source>
</evidence>
<evidence type="ECO:0000313" key="4">
    <source>
        <dbReference type="Proteomes" id="UP000494161"/>
    </source>
</evidence>
<dbReference type="Proteomes" id="UP000494122">
    <property type="component" value="Unassembled WGS sequence"/>
</dbReference>
<gene>
    <name evidence="1" type="ORF">LMG3328_03026</name>
    <name evidence="2" type="ORF">LMG7053_01372</name>
</gene>
<reference evidence="3 4" key="1">
    <citation type="submission" date="2020-04" db="EMBL/GenBank/DDBJ databases">
        <authorList>
            <person name="De Canck E."/>
        </authorList>
    </citation>
    <scope>NUCLEOTIDE SEQUENCE [LARGE SCALE GENOMIC DNA]</scope>
    <source>
        <strain evidence="1 3">LMG 3328</strain>
        <strain evidence="2 4">LMG 7053</strain>
    </source>
</reference>
<dbReference type="EMBL" id="CADILE010000008">
    <property type="protein sequence ID" value="CAB3875738.1"/>
    <property type="molecule type" value="Genomic_DNA"/>
</dbReference>
<evidence type="ECO:0000313" key="2">
    <source>
        <dbReference type="EMBL" id="CAB3943274.1"/>
    </source>
</evidence>
<keyword evidence="4" id="KW-1185">Reference proteome</keyword>
<name>A0A6S7DZE8_9BURK</name>
<proteinExistence type="predicted"/>
<protein>
    <submittedName>
        <fullName evidence="1">Uncharacterized protein</fullName>
    </submittedName>
</protein>
<dbReference type="EMBL" id="CADILJ010000007">
    <property type="protein sequence ID" value="CAB3943274.1"/>
    <property type="molecule type" value="Genomic_DNA"/>
</dbReference>
<dbReference type="AlphaFoldDB" id="A0A6S7DZE8"/>